<dbReference type="Pfam" id="PF17203">
    <property type="entry name" value="sCache_3_2"/>
    <property type="match status" value="1"/>
</dbReference>
<evidence type="ECO:0000313" key="17">
    <source>
        <dbReference type="EMBL" id="GAA1960157.1"/>
    </source>
</evidence>
<dbReference type="InterPro" id="IPR052016">
    <property type="entry name" value="Bact_Sigma-Reg"/>
</dbReference>
<protein>
    <submittedName>
        <fullName evidence="17">SpoIIE family protein phosphatase/ATP-binding protein</fullName>
    </submittedName>
</protein>
<keyword evidence="11" id="KW-0902">Two-component regulatory system</keyword>
<gene>
    <name evidence="17" type="ORF">GCM10009838_15720</name>
</gene>
<dbReference type="InterPro" id="IPR036457">
    <property type="entry name" value="PPM-type-like_dom_sf"/>
</dbReference>
<evidence type="ECO:0000256" key="5">
    <source>
        <dbReference type="ARBA" id="ARBA00022692"/>
    </source>
</evidence>
<dbReference type="Gene3D" id="3.30.565.10">
    <property type="entry name" value="Histidine kinase-like ATPase, C-terminal domain"/>
    <property type="match status" value="1"/>
</dbReference>
<keyword evidence="10 14" id="KW-1133">Transmembrane helix</keyword>
<accession>A0ABN2QXX5</accession>
<evidence type="ECO:0000256" key="14">
    <source>
        <dbReference type="SAM" id="Phobius"/>
    </source>
</evidence>
<dbReference type="Gene3D" id="3.30.450.40">
    <property type="match status" value="1"/>
</dbReference>
<dbReference type="Proteomes" id="UP001499854">
    <property type="component" value="Unassembled WGS sequence"/>
</dbReference>
<keyword evidence="6" id="KW-0547">Nucleotide-binding</keyword>
<evidence type="ECO:0000256" key="6">
    <source>
        <dbReference type="ARBA" id="ARBA00022741"/>
    </source>
</evidence>
<comment type="caution">
    <text evidence="17">The sequence shown here is derived from an EMBL/GenBank/DDBJ whole genome shotgun (WGS) entry which is preliminary data.</text>
</comment>
<evidence type="ECO:0000259" key="16">
    <source>
        <dbReference type="SMART" id="SM00331"/>
    </source>
</evidence>
<evidence type="ECO:0000256" key="2">
    <source>
        <dbReference type="ARBA" id="ARBA00022475"/>
    </source>
</evidence>
<proteinExistence type="predicted"/>
<dbReference type="SUPFAM" id="SSF55785">
    <property type="entry name" value="PYP-like sensor domain (PAS domain)"/>
    <property type="match status" value="1"/>
</dbReference>
<dbReference type="PANTHER" id="PTHR43156:SF2">
    <property type="entry name" value="STAGE II SPORULATION PROTEIN E"/>
    <property type="match status" value="1"/>
</dbReference>
<dbReference type="SUPFAM" id="SSF103190">
    <property type="entry name" value="Sensory domain-like"/>
    <property type="match status" value="1"/>
</dbReference>
<keyword evidence="5 14" id="KW-0812">Transmembrane</keyword>
<keyword evidence="2" id="KW-1003">Cell membrane</keyword>
<feature type="transmembrane region" description="Helical" evidence="14">
    <location>
        <begin position="186"/>
        <end position="208"/>
    </location>
</feature>
<name>A0ABN2QXX5_9ACTN</name>
<feature type="domain" description="GAF" evidence="15">
    <location>
        <begin position="359"/>
        <end position="524"/>
    </location>
</feature>
<dbReference type="SUPFAM" id="SSF55781">
    <property type="entry name" value="GAF domain-like"/>
    <property type="match status" value="1"/>
</dbReference>
<dbReference type="SMART" id="SM00065">
    <property type="entry name" value="GAF"/>
    <property type="match status" value="1"/>
</dbReference>
<dbReference type="InterPro" id="IPR003018">
    <property type="entry name" value="GAF"/>
</dbReference>
<reference evidence="17 18" key="1">
    <citation type="journal article" date="2019" name="Int. J. Syst. Evol. Microbiol.">
        <title>The Global Catalogue of Microorganisms (GCM) 10K type strain sequencing project: providing services to taxonomists for standard genome sequencing and annotation.</title>
        <authorList>
            <consortium name="The Broad Institute Genomics Platform"/>
            <consortium name="The Broad Institute Genome Sequencing Center for Infectious Disease"/>
            <person name="Wu L."/>
            <person name="Ma J."/>
        </authorList>
    </citation>
    <scope>NUCLEOTIDE SEQUENCE [LARGE SCALE GENOMIC DNA]</scope>
    <source>
        <strain evidence="17 18">JCM 16013</strain>
    </source>
</reference>
<evidence type="ECO:0000256" key="11">
    <source>
        <dbReference type="ARBA" id="ARBA00023012"/>
    </source>
</evidence>
<evidence type="ECO:0000313" key="18">
    <source>
        <dbReference type="Proteomes" id="UP001499854"/>
    </source>
</evidence>
<evidence type="ECO:0000259" key="15">
    <source>
        <dbReference type="SMART" id="SM00065"/>
    </source>
</evidence>
<evidence type="ECO:0000256" key="10">
    <source>
        <dbReference type="ARBA" id="ARBA00022989"/>
    </source>
</evidence>
<evidence type="ECO:0000256" key="12">
    <source>
        <dbReference type="ARBA" id="ARBA00023136"/>
    </source>
</evidence>
<evidence type="ECO:0000256" key="9">
    <source>
        <dbReference type="ARBA" id="ARBA00022840"/>
    </source>
</evidence>
<dbReference type="InterPro" id="IPR036890">
    <property type="entry name" value="HATPase_C_sf"/>
</dbReference>
<sequence length="914" mass="98051">MVEHVDRARTASRKPLVVRNRRSVATQVFALELVVVVLLVFGAILAQVVESRRSSDSEAKNRSIAVAQSFAHSPGLLAALKSPDPSAILQPITEATRQVAGVDFIVVMNDQGIRYTHPIPSKIGQRFVGTIGPSLHGQVYTESVHGPLGHEVQATVPVTAPDGSIPALVSAGLKVKNVTAAGNRQLPLILGTGAAAVTVATVGTALIARRVKRQTRGMDPGELARMYEHHNAVLHAVREGVVIVGEDGRLLLANDEARNLLGLPAQAEGRYLGDIEGLTPETTGLLLSGQAVTDELLHVGSRLVAVNQRPTDPHGPDMGTVATIRDSTELLALSGKAEVAGQRLALLYEAGVGIGTTLDVERTAQELARIAVPGFADFVTVDLADPVLQGDEPTGGAVNLRRTAVHGIREEHPFYPVGKLTAFIPSSPMARGFDSGRSQVVPDLETAYGWQAQDPERTRRIMDHGFHSLITTPLDARGIILGVVNFWRSRKPAPFDDDDRSLAEELVARAAVSIDNARRYTREHAMAVTLQRSLLPRALPDQNALEVAHRYLPAQSGVSGDWFDVIPLPGSRVALVVGDVVGHGLHAAATMGRLRTAVHNFSALDVPPDELLGYLDELVNRIDQEEAESGTGFGVTGATCLYAIYDPTTRLCTVATAGHPPPALVEPGGKVSFPDLPTGPPLGASGMPYETAEFELAEGTQIVLYTDGLIEERTRDFDVGMELLRAALAQGDREPEENCRAVLDALLPERPQDDVALLIARTRVLGPDRVAERDVPADPAAVADVRAWSAATLDEWGLGELSFATELVLSELATNAIRYGSEPVRVRLLRDRSLIMEVSDGSNTSPHLTYAASTDEGGRGLFLVAQLTERWGTRYTSHGKIIWAEQPLPDPVRTVTPPQRREIEVPQAVPLPSP</sequence>
<keyword evidence="9" id="KW-0067">ATP-binding</keyword>
<keyword evidence="8" id="KW-0378">Hydrolase</keyword>
<dbReference type="SMART" id="SM00331">
    <property type="entry name" value="PP2C_SIG"/>
    <property type="match status" value="1"/>
</dbReference>
<feature type="domain" description="PPM-type phosphatase" evidence="16">
    <location>
        <begin position="542"/>
        <end position="762"/>
    </location>
</feature>
<dbReference type="PANTHER" id="PTHR43156">
    <property type="entry name" value="STAGE II SPORULATION PROTEIN E-RELATED"/>
    <property type="match status" value="1"/>
</dbReference>
<organism evidence="17 18">
    <name type="scientific">Catenulispora subtropica</name>
    <dbReference type="NCBI Taxonomy" id="450798"/>
    <lineage>
        <taxon>Bacteria</taxon>
        <taxon>Bacillati</taxon>
        <taxon>Actinomycetota</taxon>
        <taxon>Actinomycetes</taxon>
        <taxon>Catenulisporales</taxon>
        <taxon>Catenulisporaceae</taxon>
        <taxon>Catenulispora</taxon>
    </lineage>
</organism>
<evidence type="ECO:0000256" key="8">
    <source>
        <dbReference type="ARBA" id="ARBA00022801"/>
    </source>
</evidence>
<comment type="subcellular location">
    <subcellularLocation>
        <location evidence="1">Cell membrane</location>
        <topology evidence="1">Multi-pass membrane protein</topology>
    </subcellularLocation>
</comment>
<dbReference type="InterPro" id="IPR035965">
    <property type="entry name" value="PAS-like_dom_sf"/>
</dbReference>
<dbReference type="Gene3D" id="3.30.450.20">
    <property type="entry name" value="PAS domain"/>
    <property type="match status" value="2"/>
</dbReference>
<dbReference type="InterPro" id="IPR003594">
    <property type="entry name" value="HATPase_dom"/>
</dbReference>
<dbReference type="Pfam" id="PF13581">
    <property type="entry name" value="HATPase_c_2"/>
    <property type="match status" value="1"/>
</dbReference>
<dbReference type="SUPFAM" id="SSF55874">
    <property type="entry name" value="ATPase domain of HSP90 chaperone/DNA topoisomerase II/histidine kinase"/>
    <property type="match status" value="1"/>
</dbReference>
<dbReference type="EMBL" id="BAAAQM010000006">
    <property type="protein sequence ID" value="GAA1960157.1"/>
    <property type="molecule type" value="Genomic_DNA"/>
</dbReference>
<dbReference type="Pfam" id="PF07228">
    <property type="entry name" value="SpoIIE"/>
    <property type="match status" value="1"/>
</dbReference>
<evidence type="ECO:0000256" key="1">
    <source>
        <dbReference type="ARBA" id="ARBA00004651"/>
    </source>
</evidence>
<dbReference type="Pfam" id="PF13185">
    <property type="entry name" value="GAF_2"/>
    <property type="match status" value="1"/>
</dbReference>
<dbReference type="RefSeq" id="WP_344656264.1">
    <property type="nucleotide sequence ID" value="NZ_BAAAQM010000006.1"/>
</dbReference>
<keyword evidence="3" id="KW-0597">Phosphoprotein</keyword>
<evidence type="ECO:0000256" key="4">
    <source>
        <dbReference type="ARBA" id="ARBA00022679"/>
    </source>
</evidence>
<dbReference type="InterPro" id="IPR001932">
    <property type="entry name" value="PPM-type_phosphatase-like_dom"/>
</dbReference>
<keyword evidence="18" id="KW-1185">Reference proteome</keyword>
<dbReference type="InterPro" id="IPR029151">
    <property type="entry name" value="Sensor-like_sf"/>
</dbReference>
<dbReference type="Gene3D" id="3.60.40.10">
    <property type="entry name" value="PPM-type phosphatase domain"/>
    <property type="match status" value="1"/>
</dbReference>
<keyword evidence="12 14" id="KW-0472">Membrane</keyword>
<dbReference type="CDD" id="cd16936">
    <property type="entry name" value="HATPase_RsbW-like"/>
    <property type="match status" value="1"/>
</dbReference>
<feature type="transmembrane region" description="Helical" evidence="14">
    <location>
        <begin position="28"/>
        <end position="49"/>
    </location>
</feature>
<dbReference type="SUPFAM" id="SSF81606">
    <property type="entry name" value="PP2C-like"/>
    <property type="match status" value="1"/>
</dbReference>
<keyword evidence="4" id="KW-0808">Transferase</keyword>
<evidence type="ECO:0000256" key="7">
    <source>
        <dbReference type="ARBA" id="ARBA00022777"/>
    </source>
</evidence>
<evidence type="ECO:0000256" key="3">
    <source>
        <dbReference type="ARBA" id="ARBA00022553"/>
    </source>
</evidence>
<dbReference type="InterPro" id="IPR029016">
    <property type="entry name" value="GAF-like_dom_sf"/>
</dbReference>
<feature type="region of interest" description="Disordered" evidence="13">
    <location>
        <begin position="891"/>
        <end position="914"/>
    </location>
</feature>
<dbReference type="InterPro" id="IPR033463">
    <property type="entry name" value="sCache_3"/>
</dbReference>
<keyword evidence="7" id="KW-0418">Kinase</keyword>
<evidence type="ECO:0000256" key="13">
    <source>
        <dbReference type="SAM" id="MobiDB-lite"/>
    </source>
</evidence>